<dbReference type="STRING" id="1802319.A2928_02510"/>
<dbReference type="EMBL" id="MHRX01000038">
    <property type="protein sequence ID" value="OHA32812.1"/>
    <property type="molecule type" value="Genomic_DNA"/>
</dbReference>
<evidence type="ECO:0000313" key="3">
    <source>
        <dbReference type="Proteomes" id="UP000176221"/>
    </source>
</evidence>
<feature type="transmembrane region" description="Helical" evidence="1">
    <location>
        <begin position="143"/>
        <end position="168"/>
    </location>
</feature>
<reference evidence="2 3" key="1">
    <citation type="journal article" date="2016" name="Nat. Commun.">
        <title>Thousands of microbial genomes shed light on interconnected biogeochemical processes in an aquifer system.</title>
        <authorList>
            <person name="Anantharaman K."/>
            <person name="Brown C.T."/>
            <person name="Hug L.A."/>
            <person name="Sharon I."/>
            <person name="Castelle C.J."/>
            <person name="Probst A.J."/>
            <person name="Thomas B.C."/>
            <person name="Singh A."/>
            <person name="Wilkins M.J."/>
            <person name="Karaoz U."/>
            <person name="Brodie E.L."/>
            <person name="Williams K.H."/>
            <person name="Hubbard S.S."/>
            <person name="Banfield J.F."/>
        </authorList>
    </citation>
    <scope>NUCLEOTIDE SEQUENCE [LARGE SCALE GENOMIC DNA]</scope>
</reference>
<dbReference type="AlphaFoldDB" id="A0A1G2NBV8"/>
<accession>A0A1G2NBV8</accession>
<protein>
    <submittedName>
        <fullName evidence="2">Uncharacterized protein</fullName>
    </submittedName>
</protein>
<name>A0A1G2NBV8_9BACT</name>
<evidence type="ECO:0000313" key="2">
    <source>
        <dbReference type="EMBL" id="OHA32812.1"/>
    </source>
</evidence>
<keyword evidence="1" id="KW-1133">Transmembrane helix</keyword>
<dbReference type="Proteomes" id="UP000176221">
    <property type="component" value="Unassembled WGS sequence"/>
</dbReference>
<comment type="caution">
    <text evidence="2">The sequence shown here is derived from an EMBL/GenBank/DDBJ whole genome shotgun (WGS) entry which is preliminary data.</text>
</comment>
<evidence type="ECO:0000256" key="1">
    <source>
        <dbReference type="SAM" id="Phobius"/>
    </source>
</evidence>
<keyword evidence="1" id="KW-0472">Membrane</keyword>
<proteinExistence type="predicted"/>
<gene>
    <name evidence="2" type="ORF">A2928_02510</name>
</gene>
<keyword evidence="1" id="KW-0812">Transmembrane</keyword>
<feature type="transmembrane region" description="Helical" evidence="1">
    <location>
        <begin position="6"/>
        <end position="27"/>
    </location>
</feature>
<organism evidence="2 3">
    <name type="scientific">Candidatus Taylorbacteria bacterium RIFCSPLOWO2_01_FULL_45_15b</name>
    <dbReference type="NCBI Taxonomy" id="1802319"/>
    <lineage>
        <taxon>Bacteria</taxon>
        <taxon>Candidatus Tayloriibacteriota</taxon>
    </lineage>
</organism>
<sequence>MGCNTYAILCALFISFTYVAGGIIMKYRHEKPHVERLKVAVFEGAQYINMLRGESPPSENDTKKPESVSFNTFTTIALAGVPISYYFTKYDLVHAANVGDGVGVETRLSLSSLSTNSSFTLVQVKIAYDLDTKTLIIRHERSFALIIVVVLCGTIIFGLIFYAGYWAIYYLLRMFAFLGRSASRIVRQHWQHL</sequence>